<protein>
    <submittedName>
        <fullName evidence="1">Uncharacterized protein</fullName>
    </submittedName>
</protein>
<comment type="caution">
    <text evidence="1">The sequence shown here is derived from an EMBL/GenBank/DDBJ whole genome shotgun (WGS) entry which is preliminary data.</text>
</comment>
<dbReference type="Proteomes" id="UP000012149">
    <property type="component" value="Unassembled WGS sequence"/>
</dbReference>
<dbReference type="EMBL" id="AKWE02000060">
    <property type="protein sequence ID" value="EMO58844.1"/>
    <property type="molecule type" value="Genomic_DNA"/>
</dbReference>
<dbReference type="SUPFAM" id="SSF47413">
    <property type="entry name" value="lambda repressor-like DNA-binding domains"/>
    <property type="match status" value="1"/>
</dbReference>
<name>M6W0P2_9LEPT</name>
<evidence type="ECO:0000313" key="2">
    <source>
        <dbReference type="Proteomes" id="UP000012149"/>
    </source>
</evidence>
<evidence type="ECO:0000313" key="1">
    <source>
        <dbReference type="EMBL" id="EMO58844.1"/>
    </source>
</evidence>
<dbReference type="InterPro" id="IPR010982">
    <property type="entry name" value="Lambda_DNA-bd_dom_sf"/>
</dbReference>
<organism evidence="1 2">
    <name type="scientific">Leptospira santarosai str. CBC1416</name>
    <dbReference type="NCBI Taxonomy" id="1193059"/>
    <lineage>
        <taxon>Bacteria</taxon>
        <taxon>Pseudomonadati</taxon>
        <taxon>Spirochaetota</taxon>
        <taxon>Spirochaetia</taxon>
        <taxon>Leptospirales</taxon>
        <taxon>Leptospiraceae</taxon>
        <taxon>Leptospira</taxon>
    </lineage>
</organism>
<dbReference type="AlphaFoldDB" id="M6W0P2"/>
<proteinExistence type="predicted"/>
<accession>M6W0P2</accession>
<reference evidence="1 2" key="1">
    <citation type="submission" date="2013-01" db="EMBL/GenBank/DDBJ databases">
        <authorList>
            <person name="Harkins D.M."/>
            <person name="Durkin A.S."/>
            <person name="Brinkac L.M."/>
            <person name="Haft D.H."/>
            <person name="Selengut J.D."/>
            <person name="Sanka R."/>
            <person name="DePew J."/>
            <person name="Purushe J."/>
            <person name="Matthias M.A."/>
            <person name="Vinetz J.M."/>
            <person name="Sutton G.G."/>
            <person name="Nierman W.C."/>
            <person name="Fouts D.E."/>
        </authorList>
    </citation>
    <scope>NUCLEOTIDE SEQUENCE [LARGE SCALE GENOMIC DNA]</scope>
    <source>
        <strain evidence="1 2">CBC1416</strain>
    </source>
</reference>
<gene>
    <name evidence="1" type="ORF">LEP1GSC161_0048</name>
</gene>
<dbReference type="GO" id="GO:0003677">
    <property type="term" value="F:DNA binding"/>
    <property type="evidence" value="ECO:0007669"/>
    <property type="project" value="InterPro"/>
</dbReference>
<sequence length="108" mass="12255">MTHIHQVDISIPGESGKWKENMAIKKETIDRAIERRQHCLDTSESDRLLLIDYIREFVDSKRGNQRLLTNASGVPESRISNLIRGTGRPPGIESIVALAKIIQNLHKE</sequence>